<comment type="catalytic activity">
    <reaction evidence="16">
        <text>12-(9Z-hexadecenoyloxy)-octadecanoate + H2O = 12-hydroxyoctadecanoate + (9Z)-hexadecenoate + H(+)</text>
        <dbReference type="Rhea" id="RHEA:52072"/>
        <dbReference type="ChEBI" id="CHEBI:15377"/>
        <dbReference type="ChEBI" id="CHEBI:15378"/>
        <dbReference type="ChEBI" id="CHEBI:32372"/>
        <dbReference type="ChEBI" id="CHEBI:84201"/>
        <dbReference type="ChEBI" id="CHEBI:136312"/>
    </reaction>
    <physiologicalReaction direction="left-to-right" evidence="16">
        <dbReference type="Rhea" id="RHEA:52073"/>
    </physiologicalReaction>
</comment>
<feature type="transmembrane region" description="Helical" evidence="17">
    <location>
        <begin position="104"/>
        <end position="123"/>
    </location>
</feature>
<comment type="caution">
    <text evidence="18">The sequence shown here is derived from an EMBL/GenBank/DDBJ whole genome shotgun (WGS) entry which is preliminary data.</text>
</comment>
<name>A0A2A4J503_HELVI</name>
<comment type="catalytic activity">
    <reaction evidence="11">
        <text>12-(9Z-octadecenoyloxy)-octadecanoate + H2O = 12-hydroxyoctadecanoate + (9Z)-octadecenoate + H(+)</text>
        <dbReference type="Rhea" id="RHEA:52060"/>
        <dbReference type="ChEBI" id="CHEBI:15377"/>
        <dbReference type="ChEBI" id="CHEBI:15378"/>
        <dbReference type="ChEBI" id="CHEBI:30823"/>
        <dbReference type="ChEBI" id="CHEBI:84201"/>
        <dbReference type="ChEBI" id="CHEBI:136302"/>
    </reaction>
    <physiologicalReaction direction="left-to-right" evidence="11">
        <dbReference type="Rhea" id="RHEA:52061"/>
    </physiologicalReaction>
</comment>
<evidence type="ECO:0000256" key="9">
    <source>
        <dbReference type="ARBA" id="ARBA00047863"/>
    </source>
</evidence>
<comment type="catalytic activity">
    <reaction evidence="15">
        <text>13-(9Z-hexadecenoyloxy)-octadecanoate + H2O = 13-hydroxy-octadecanoate + (9Z)-hexadecenoate + H(+)</text>
        <dbReference type="Rhea" id="RHEA:52076"/>
        <dbReference type="ChEBI" id="CHEBI:15377"/>
        <dbReference type="ChEBI" id="CHEBI:15378"/>
        <dbReference type="ChEBI" id="CHEBI:32372"/>
        <dbReference type="ChEBI" id="CHEBI:136304"/>
        <dbReference type="ChEBI" id="CHEBI:136315"/>
    </reaction>
    <physiologicalReaction direction="left-to-right" evidence="15">
        <dbReference type="Rhea" id="RHEA:52077"/>
    </physiologicalReaction>
</comment>
<evidence type="ECO:0000313" key="18">
    <source>
        <dbReference type="EMBL" id="PCG66594.1"/>
    </source>
</evidence>
<protein>
    <recommendedName>
        <fullName evidence="19">Androgen-dependent TFPI-regulating protein-like</fullName>
    </recommendedName>
</protein>
<evidence type="ECO:0000256" key="6">
    <source>
        <dbReference type="ARBA" id="ARBA00023136"/>
    </source>
</evidence>
<evidence type="ECO:0000256" key="1">
    <source>
        <dbReference type="ARBA" id="ARBA00000923"/>
    </source>
</evidence>
<evidence type="ECO:0000256" key="5">
    <source>
        <dbReference type="ARBA" id="ARBA00022989"/>
    </source>
</evidence>
<feature type="transmembrane region" description="Helical" evidence="17">
    <location>
        <begin position="75"/>
        <end position="92"/>
    </location>
</feature>
<dbReference type="PANTHER" id="PTHR10989">
    <property type="entry name" value="ANDROGEN-INDUCED PROTEIN 1-RELATED"/>
    <property type="match status" value="1"/>
</dbReference>
<reference evidence="18" key="1">
    <citation type="submission" date="2017-09" db="EMBL/GenBank/DDBJ databases">
        <title>Contemporary evolution of a Lepidopteran species, Heliothis virescens, in response to modern agricultural practices.</title>
        <authorList>
            <person name="Fritz M.L."/>
            <person name="Deyonke A.M."/>
            <person name="Papanicolaou A."/>
            <person name="Micinski S."/>
            <person name="Westbrook J."/>
            <person name="Gould F."/>
        </authorList>
    </citation>
    <scope>NUCLEOTIDE SEQUENCE [LARGE SCALE GENOMIC DNA]</scope>
    <source>
        <strain evidence="18">HvINT-</strain>
        <tissue evidence="18">Whole body</tissue>
    </source>
</reference>
<dbReference type="GO" id="GO:0016020">
    <property type="term" value="C:membrane"/>
    <property type="evidence" value="ECO:0007669"/>
    <property type="project" value="InterPro"/>
</dbReference>
<proteinExistence type="inferred from homology"/>
<comment type="catalytic activity">
    <reaction evidence="8">
        <text>13-octadecanoyloxy-octadecanoate + H2O = 13-hydroxy-octadecanoate + octadecanoate + H(+)</text>
        <dbReference type="Rhea" id="RHEA:52084"/>
        <dbReference type="ChEBI" id="CHEBI:15377"/>
        <dbReference type="ChEBI" id="CHEBI:15378"/>
        <dbReference type="ChEBI" id="CHEBI:25629"/>
        <dbReference type="ChEBI" id="CHEBI:136304"/>
        <dbReference type="ChEBI" id="CHEBI:136335"/>
    </reaction>
    <physiologicalReaction direction="left-to-right" evidence="8">
        <dbReference type="Rhea" id="RHEA:52085"/>
    </physiologicalReaction>
</comment>
<evidence type="ECO:0000256" key="11">
    <source>
        <dbReference type="ARBA" id="ARBA00048701"/>
    </source>
</evidence>
<comment type="subcellular location">
    <subcellularLocation>
        <location evidence="2">Endomembrane system</location>
        <topology evidence="2">Multi-pass membrane protein</topology>
    </subcellularLocation>
</comment>
<comment type="catalytic activity">
    <reaction evidence="10">
        <text>12-octadecanoyloxy-octadecanoate + H2O = 12-hydroxyoctadecanoate + octadecanoate + H(+)</text>
        <dbReference type="Rhea" id="RHEA:52080"/>
        <dbReference type="ChEBI" id="CHEBI:15377"/>
        <dbReference type="ChEBI" id="CHEBI:15378"/>
        <dbReference type="ChEBI" id="CHEBI:25629"/>
        <dbReference type="ChEBI" id="CHEBI:84201"/>
        <dbReference type="ChEBI" id="CHEBI:136330"/>
    </reaction>
    <physiologicalReaction direction="left-to-right" evidence="10">
        <dbReference type="Rhea" id="RHEA:52081"/>
    </physiologicalReaction>
</comment>
<dbReference type="EMBL" id="NWSH01003298">
    <property type="protein sequence ID" value="PCG66594.1"/>
    <property type="molecule type" value="Genomic_DNA"/>
</dbReference>
<evidence type="ECO:0000256" key="13">
    <source>
        <dbReference type="ARBA" id="ARBA00049221"/>
    </source>
</evidence>
<organism evidence="18">
    <name type="scientific">Heliothis virescens</name>
    <name type="common">Tobacco budworm moth</name>
    <dbReference type="NCBI Taxonomy" id="7102"/>
    <lineage>
        <taxon>Eukaryota</taxon>
        <taxon>Metazoa</taxon>
        <taxon>Ecdysozoa</taxon>
        <taxon>Arthropoda</taxon>
        <taxon>Hexapoda</taxon>
        <taxon>Insecta</taxon>
        <taxon>Pterygota</taxon>
        <taxon>Neoptera</taxon>
        <taxon>Endopterygota</taxon>
        <taxon>Lepidoptera</taxon>
        <taxon>Glossata</taxon>
        <taxon>Ditrysia</taxon>
        <taxon>Noctuoidea</taxon>
        <taxon>Noctuidae</taxon>
        <taxon>Heliothinae</taxon>
        <taxon>Heliothis</taxon>
    </lineage>
</organism>
<evidence type="ECO:0000256" key="4">
    <source>
        <dbReference type="ARBA" id="ARBA00022692"/>
    </source>
</evidence>
<feature type="transmembrane region" description="Helical" evidence="17">
    <location>
        <begin position="135"/>
        <end position="158"/>
    </location>
</feature>
<comment type="catalytic activity">
    <reaction evidence="13">
        <text>9-octadecanoyloxy-octadecanoate + H2O = 9-hydroxy-octadecanoate + octadecanoate + H(+)</text>
        <dbReference type="Rhea" id="RHEA:52096"/>
        <dbReference type="ChEBI" id="CHEBI:15377"/>
        <dbReference type="ChEBI" id="CHEBI:15378"/>
        <dbReference type="ChEBI" id="CHEBI:25629"/>
        <dbReference type="ChEBI" id="CHEBI:136286"/>
        <dbReference type="ChEBI" id="CHEBI:136373"/>
    </reaction>
    <physiologicalReaction direction="left-to-right" evidence="13">
        <dbReference type="Rhea" id="RHEA:52097"/>
    </physiologicalReaction>
</comment>
<evidence type="ECO:0000256" key="8">
    <source>
        <dbReference type="ARBA" id="ARBA00047427"/>
    </source>
</evidence>
<comment type="catalytic activity">
    <reaction evidence="1">
        <text>9-(9Z-hexadecenoyloxy)-octadecanoate + H2O = (9Z)-hexadecenoate + 9-hydroxy-octadecanoate + H(+)</text>
        <dbReference type="Rhea" id="RHEA:52068"/>
        <dbReference type="ChEBI" id="CHEBI:15377"/>
        <dbReference type="ChEBI" id="CHEBI:15378"/>
        <dbReference type="ChEBI" id="CHEBI:32372"/>
        <dbReference type="ChEBI" id="CHEBI:136286"/>
        <dbReference type="ChEBI" id="CHEBI:136309"/>
    </reaction>
    <physiologicalReaction direction="left-to-right" evidence="1">
        <dbReference type="Rhea" id="RHEA:52069"/>
    </physiologicalReaction>
</comment>
<evidence type="ECO:0000256" key="14">
    <source>
        <dbReference type="ARBA" id="ARBA00049296"/>
    </source>
</evidence>
<keyword evidence="5 17" id="KW-1133">Transmembrane helix</keyword>
<evidence type="ECO:0000256" key="15">
    <source>
        <dbReference type="ARBA" id="ARBA00049322"/>
    </source>
</evidence>
<evidence type="ECO:0000256" key="16">
    <source>
        <dbReference type="ARBA" id="ARBA00049428"/>
    </source>
</evidence>
<comment type="catalytic activity">
    <reaction evidence="9">
        <text>9-hexadecanoyloxy-octadecanoate + H2O = 9-hydroxy-octadecanoate + hexadecanoate + H(+)</text>
        <dbReference type="Rhea" id="RHEA:52052"/>
        <dbReference type="ChEBI" id="CHEBI:7896"/>
        <dbReference type="ChEBI" id="CHEBI:15377"/>
        <dbReference type="ChEBI" id="CHEBI:15378"/>
        <dbReference type="ChEBI" id="CHEBI:83670"/>
        <dbReference type="ChEBI" id="CHEBI:136286"/>
    </reaction>
    <physiologicalReaction direction="left-to-right" evidence="9">
        <dbReference type="Rhea" id="RHEA:52053"/>
    </physiologicalReaction>
</comment>
<dbReference type="Pfam" id="PF04750">
    <property type="entry name" value="Far-17a_AIG1"/>
    <property type="match status" value="1"/>
</dbReference>
<dbReference type="AlphaFoldDB" id="A0A2A4J503"/>
<evidence type="ECO:0000256" key="12">
    <source>
        <dbReference type="ARBA" id="ARBA00048800"/>
    </source>
</evidence>
<gene>
    <name evidence="18" type="ORF">B5V51_7486</name>
</gene>
<keyword evidence="4 17" id="KW-0812">Transmembrane</keyword>
<dbReference type="InterPro" id="IPR006838">
    <property type="entry name" value="ADTRP_AIG1"/>
</dbReference>
<evidence type="ECO:0008006" key="19">
    <source>
        <dbReference type="Google" id="ProtNLM"/>
    </source>
</evidence>
<sequence length="182" mass="21627">MAYFSLAFACDFLTATGRDNLIPKNIRRFRQTYFSSVIFPTAALIFTIFWPIFIYDRELLFPAFIDKIFSFKSNLVMHFCILPAVLWEHAFLPRYTPKSHRLNLGIYVFLYILYISFVLHTYYERGLFPYPIFMMTYGTIHFPIFIGLIFLLGIAFYLSQWKLYSLIWGHEKSRNGKKVKSS</sequence>
<comment type="catalytic activity">
    <reaction evidence="7">
        <text>12-hexadecanoyloxy-octadecanoate + H2O = 12-hydroxyoctadecanoate + hexadecanoate + H(+)</text>
        <dbReference type="Rhea" id="RHEA:52056"/>
        <dbReference type="ChEBI" id="CHEBI:7896"/>
        <dbReference type="ChEBI" id="CHEBI:15377"/>
        <dbReference type="ChEBI" id="CHEBI:15378"/>
        <dbReference type="ChEBI" id="CHEBI:83677"/>
        <dbReference type="ChEBI" id="CHEBI:84201"/>
    </reaction>
    <physiologicalReaction direction="left-to-right" evidence="7">
        <dbReference type="Rhea" id="RHEA:52057"/>
    </physiologicalReaction>
</comment>
<evidence type="ECO:0000256" key="10">
    <source>
        <dbReference type="ARBA" id="ARBA00048680"/>
    </source>
</evidence>
<evidence type="ECO:0000256" key="3">
    <source>
        <dbReference type="ARBA" id="ARBA00009300"/>
    </source>
</evidence>
<comment type="catalytic activity">
    <reaction evidence="14">
        <text>13-(9Z-octadecenoyloxy)-octadecanoate + H2O = 13-hydroxy-octadecanoate + (9Z)-octadecenoate + H(+)</text>
        <dbReference type="Rhea" id="RHEA:52064"/>
        <dbReference type="ChEBI" id="CHEBI:15377"/>
        <dbReference type="ChEBI" id="CHEBI:15378"/>
        <dbReference type="ChEBI" id="CHEBI:30823"/>
        <dbReference type="ChEBI" id="CHEBI:136303"/>
        <dbReference type="ChEBI" id="CHEBI:136304"/>
    </reaction>
    <physiologicalReaction direction="left-to-right" evidence="14">
        <dbReference type="Rhea" id="RHEA:52065"/>
    </physiologicalReaction>
</comment>
<feature type="transmembrane region" description="Helical" evidence="17">
    <location>
        <begin position="33"/>
        <end position="55"/>
    </location>
</feature>
<evidence type="ECO:0000256" key="17">
    <source>
        <dbReference type="SAM" id="Phobius"/>
    </source>
</evidence>
<comment type="similarity">
    <text evidence="3">Belongs to the AIG1 family.</text>
</comment>
<accession>A0A2A4J503</accession>
<evidence type="ECO:0000256" key="7">
    <source>
        <dbReference type="ARBA" id="ARBA00047368"/>
    </source>
</evidence>
<comment type="catalytic activity">
    <reaction evidence="12">
        <text>9-(9Z-octadecenoyloxy)-octadecanoate + H2O = 9-hydroxy-octadecanoate + (9Z)-octadecenoate + H(+)</text>
        <dbReference type="Rhea" id="RHEA:52048"/>
        <dbReference type="ChEBI" id="CHEBI:15377"/>
        <dbReference type="ChEBI" id="CHEBI:15378"/>
        <dbReference type="ChEBI" id="CHEBI:30823"/>
        <dbReference type="ChEBI" id="CHEBI:136282"/>
        <dbReference type="ChEBI" id="CHEBI:136286"/>
    </reaction>
    <physiologicalReaction direction="left-to-right" evidence="12">
        <dbReference type="Rhea" id="RHEA:52049"/>
    </physiologicalReaction>
</comment>
<keyword evidence="6 17" id="KW-0472">Membrane</keyword>
<evidence type="ECO:0000256" key="2">
    <source>
        <dbReference type="ARBA" id="ARBA00004127"/>
    </source>
</evidence>
<dbReference type="GO" id="GO:0012505">
    <property type="term" value="C:endomembrane system"/>
    <property type="evidence" value="ECO:0007669"/>
    <property type="project" value="UniProtKB-SubCell"/>
</dbReference>
<dbReference type="PANTHER" id="PTHR10989:SF16">
    <property type="entry name" value="AT02829P-RELATED"/>
    <property type="match status" value="1"/>
</dbReference>